<proteinExistence type="predicted"/>
<evidence type="ECO:0000313" key="1">
    <source>
        <dbReference type="EMBL" id="KAF3504876.1"/>
    </source>
</evidence>
<dbReference type="EMBL" id="QGKX02001621">
    <property type="protein sequence ID" value="KAF3504876.1"/>
    <property type="molecule type" value="Genomic_DNA"/>
</dbReference>
<name>A0A8S9NQJ4_BRACR</name>
<organism evidence="1 3">
    <name type="scientific">Brassica cretica</name>
    <name type="common">Mustard</name>
    <dbReference type="NCBI Taxonomy" id="69181"/>
    <lineage>
        <taxon>Eukaryota</taxon>
        <taxon>Viridiplantae</taxon>
        <taxon>Streptophyta</taxon>
        <taxon>Embryophyta</taxon>
        <taxon>Tracheophyta</taxon>
        <taxon>Spermatophyta</taxon>
        <taxon>Magnoliopsida</taxon>
        <taxon>eudicotyledons</taxon>
        <taxon>Gunneridae</taxon>
        <taxon>Pentapetalae</taxon>
        <taxon>rosids</taxon>
        <taxon>malvids</taxon>
        <taxon>Brassicales</taxon>
        <taxon>Brassicaceae</taxon>
        <taxon>Brassiceae</taxon>
        <taxon>Brassica</taxon>
    </lineage>
</organism>
<accession>A0A8S9NQJ4</accession>
<comment type="caution">
    <text evidence="1">The sequence shown here is derived from an EMBL/GenBank/DDBJ whole genome shotgun (WGS) entry which is preliminary data.</text>
</comment>
<evidence type="ECO:0000313" key="2">
    <source>
        <dbReference type="EMBL" id="KAF3504878.1"/>
    </source>
</evidence>
<sequence>MLENEEYRQTAPLVNSSGDTIVLPSHRKNRRRPCFSSFDNTEALLSHSYFPQCNVVTRLELCSRTKNIAKQLHLLTPQEIPLCYRPIGKTDADPASPVLTTLKHYSATHTFPNATFQLLHLYQN</sequence>
<reference evidence="1" key="1">
    <citation type="submission" date="2019-12" db="EMBL/GenBank/DDBJ databases">
        <title>Genome sequencing and annotation of Brassica cretica.</title>
        <authorList>
            <person name="Studholme D.J."/>
            <person name="Sarris P."/>
        </authorList>
    </citation>
    <scope>NUCLEOTIDE SEQUENCE</scope>
    <source>
        <strain evidence="1">PFS-109/04</strain>
        <tissue evidence="1">Leaf</tissue>
    </source>
</reference>
<protein>
    <submittedName>
        <fullName evidence="1">Uncharacterized protein</fullName>
    </submittedName>
</protein>
<dbReference type="Proteomes" id="UP000712600">
    <property type="component" value="Unassembled WGS sequence"/>
</dbReference>
<gene>
    <name evidence="2" type="ORF">F2Q69_00041010</name>
    <name evidence="1" type="ORF">F2Q69_00041012</name>
</gene>
<dbReference type="AlphaFoldDB" id="A0A8S9NQJ4"/>
<dbReference type="EMBL" id="QGKX02001621">
    <property type="protein sequence ID" value="KAF3504878.1"/>
    <property type="molecule type" value="Genomic_DNA"/>
</dbReference>
<evidence type="ECO:0000313" key="3">
    <source>
        <dbReference type="Proteomes" id="UP000712600"/>
    </source>
</evidence>